<dbReference type="EMBL" id="CP133615">
    <property type="protein sequence ID" value="WMV25161.1"/>
    <property type="molecule type" value="Genomic_DNA"/>
</dbReference>
<accession>A0AAF0TMH1</accession>
<evidence type="ECO:0000313" key="3">
    <source>
        <dbReference type="Proteomes" id="UP001234989"/>
    </source>
</evidence>
<evidence type="ECO:0000256" key="1">
    <source>
        <dbReference type="SAM" id="MobiDB-lite"/>
    </source>
</evidence>
<sequence>MPKLKNPRDPNPNLKDETLWNFRAQHTGTKGEDESLEEYLYRVQDDNGKVVRDTIAGGSYGECAFEEITEKLEKISSNNKAWSTRKSNTGRRTFAVQVAPSQSNDDIREEMVQMRT</sequence>
<gene>
    <name evidence="2" type="ORF">MTR67_018546</name>
</gene>
<dbReference type="AlphaFoldDB" id="A0AAF0TMH1"/>
<keyword evidence="3" id="KW-1185">Reference proteome</keyword>
<feature type="region of interest" description="Disordered" evidence="1">
    <location>
        <begin position="1"/>
        <end position="20"/>
    </location>
</feature>
<evidence type="ECO:0000313" key="2">
    <source>
        <dbReference type="EMBL" id="WMV25161.1"/>
    </source>
</evidence>
<dbReference type="Proteomes" id="UP001234989">
    <property type="component" value="Chromosome 4"/>
</dbReference>
<protein>
    <submittedName>
        <fullName evidence="2">Uncharacterized protein</fullName>
    </submittedName>
</protein>
<name>A0AAF0TMH1_SOLVR</name>
<organism evidence="2 3">
    <name type="scientific">Solanum verrucosum</name>
    <dbReference type="NCBI Taxonomy" id="315347"/>
    <lineage>
        <taxon>Eukaryota</taxon>
        <taxon>Viridiplantae</taxon>
        <taxon>Streptophyta</taxon>
        <taxon>Embryophyta</taxon>
        <taxon>Tracheophyta</taxon>
        <taxon>Spermatophyta</taxon>
        <taxon>Magnoliopsida</taxon>
        <taxon>eudicotyledons</taxon>
        <taxon>Gunneridae</taxon>
        <taxon>Pentapetalae</taxon>
        <taxon>asterids</taxon>
        <taxon>lamiids</taxon>
        <taxon>Solanales</taxon>
        <taxon>Solanaceae</taxon>
        <taxon>Solanoideae</taxon>
        <taxon>Solaneae</taxon>
        <taxon>Solanum</taxon>
    </lineage>
</organism>
<reference evidence="2" key="1">
    <citation type="submission" date="2023-08" db="EMBL/GenBank/DDBJ databases">
        <title>A de novo genome assembly of Solanum verrucosum Schlechtendal, a Mexican diploid species geographically isolated from the other diploid A-genome species in potato relatives.</title>
        <authorList>
            <person name="Hosaka K."/>
        </authorList>
    </citation>
    <scope>NUCLEOTIDE SEQUENCE</scope>
    <source>
        <tissue evidence="2">Young leaves</tissue>
    </source>
</reference>
<proteinExistence type="predicted"/>